<name>A0A1V8STH4_9PEZI</name>
<evidence type="ECO:0000256" key="1">
    <source>
        <dbReference type="PIRSR" id="PIRSR613078-1"/>
    </source>
</evidence>
<sequence>MTTPRVFIIRHGETQWSLNGRHTGSTDIPLTAAGEKRVRATGRALVGPDRLIIPSNLAHVYVSPRKRAQRTLELLGLGIEGLGEEGEGHKCGAKVEVREEIREWEYGDYEGVTSKEIQEQRSSKGEGEWDIWRDGCPGGESPEDLTARCDKIIAEIRERFHAHAIGKPKGSVKEPYDVLIVAHGHILRSFAGRWVGKNIADNPSLILEAGGVGTLSYEHHKLNEPAILLGGAFMSDVVEEVEGKDGKS</sequence>
<dbReference type="PANTHER" id="PTHR48100">
    <property type="entry name" value="BROAD-SPECIFICITY PHOSPHATASE YOR283W-RELATED"/>
    <property type="match status" value="1"/>
</dbReference>
<feature type="active site" description="Tele-phosphohistidine intermediate" evidence="1">
    <location>
        <position position="11"/>
    </location>
</feature>
<comment type="caution">
    <text evidence="3">The sequence shown here is derived from an EMBL/GenBank/DDBJ whole genome shotgun (WGS) entry which is preliminary data.</text>
</comment>
<keyword evidence="4" id="KW-1185">Reference proteome</keyword>
<dbReference type="GO" id="GO:0050278">
    <property type="term" value="F:sedoheptulose-bisphosphatase activity"/>
    <property type="evidence" value="ECO:0007669"/>
    <property type="project" value="TreeGrafter"/>
</dbReference>
<dbReference type="FunCoup" id="A0A1V8STH4">
    <property type="interactions" value="40"/>
</dbReference>
<evidence type="ECO:0008006" key="5">
    <source>
        <dbReference type="Google" id="ProtNLM"/>
    </source>
</evidence>
<dbReference type="InterPro" id="IPR013078">
    <property type="entry name" value="His_Pase_superF_clade-1"/>
</dbReference>
<gene>
    <name evidence="3" type="ORF">B0A48_11862</name>
</gene>
<feature type="binding site" evidence="2">
    <location>
        <begin position="23"/>
        <end position="24"/>
    </location>
    <ligand>
        <name>substrate</name>
    </ligand>
</feature>
<protein>
    <recommendedName>
        <fullName evidence="5">Sedoheptulose 1,7-bisphosphatase</fullName>
    </recommendedName>
</protein>
<dbReference type="SMART" id="SM00855">
    <property type="entry name" value="PGAM"/>
    <property type="match status" value="1"/>
</dbReference>
<reference evidence="4" key="1">
    <citation type="submission" date="2017-03" db="EMBL/GenBank/DDBJ databases">
        <title>Genomes of endolithic fungi from Antarctica.</title>
        <authorList>
            <person name="Coleine C."/>
            <person name="Masonjones S."/>
            <person name="Stajich J.E."/>
        </authorList>
    </citation>
    <scope>NUCLEOTIDE SEQUENCE [LARGE SCALE GENOMIC DNA]</scope>
    <source>
        <strain evidence="4">CCFEE 5527</strain>
    </source>
</reference>
<dbReference type="PANTHER" id="PTHR48100:SF15">
    <property type="entry name" value="SEDOHEPTULOSE 1,7-BISPHOSPHATASE"/>
    <property type="match status" value="1"/>
</dbReference>
<feature type="active site" description="Proton donor/acceptor" evidence="1">
    <location>
        <position position="103"/>
    </location>
</feature>
<dbReference type="GO" id="GO:0046390">
    <property type="term" value="P:ribose phosphate biosynthetic process"/>
    <property type="evidence" value="ECO:0007669"/>
    <property type="project" value="TreeGrafter"/>
</dbReference>
<evidence type="ECO:0000313" key="3">
    <source>
        <dbReference type="EMBL" id="OQO02308.1"/>
    </source>
</evidence>
<feature type="binding site" evidence="2">
    <location>
        <begin position="103"/>
        <end position="106"/>
    </location>
    <ligand>
        <name>substrate</name>
    </ligand>
</feature>
<evidence type="ECO:0000256" key="2">
    <source>
        <dbReference type="PIRSR" id="PIRSR613078-2"/>
    </source>
</evidence>
<feature type="binding site" evidence="2">
    <location>
        <position position="67"/>
    </location>
    <ligand>
        <name>substrate</name>
    </ligand>
</feature>
<dbReference type="Gene3D" id="3.40.50.1240">
    <property type="entry name" value="Phosphoglycerate mutase-like"/>
    <property type="match status" value="1"/>
</dbReference>
<dbReference type="OrthoDB" id="4818801at2759"/>
<dbReference type="Proteomes" id="UP000192596">
    <property type="component" value="Unassembled WGS sequence"/>
</dbReference>
<dbReference type="CDD" id="cd07067">
    <property type="entry name" value="HP_PGM_like"/>
    <property type="match status" value="1"/>
</dbReference>
<organism evidence="3 4">
    <name type="scientific">Cryoendolithus antarcticus</name>
    <dbReference type="NCBI Taxonomy" id="1507870"/>
    <lineage>
        <taxon>Eukaryota</taxon>
        <taxon>Fungi</taxon>
        <taxon>Dikarya</taxon>
        <taxon>Ascomycota</taxon>
        <taxon>Pezizomycotina</taxon>
        <taxon>Dothideomycetes</taxon>
        <taxon>Dothideomycetidae</taxon>
        <taxon>Cladosporiales</taxon>
        <taxon>Cladosporiaceae</taxon>
        <taxon>Cryoendolithus</taxon>
    </lineage>
</organism>
<dbReference type="SUPFAM" id="SSF53254">
    <property type="entry name" value="Phosphoglycerate mutase-like"/>
    <property type="match status" value="1"/>
</dbReference>
<dbReference type="InParanoid" id="A0A1V8STH4"/>
<dbReference type="InterPro" id="IPR050275">
    <property type="entry name" value="PGM_Phosphatase"/>
</dbReference>
<evidence type="ECO:0000313" key="4">
    <source>
        <dbReference type="Proteomes" id="UP000192596"/>
    </source>
</evidence>
<dbReference type="FunFam" id="3.40.50.1240:FF:000022">
    <property type="entry name" value="Phosphoglycerate mutase family protein"/>
    <property type="match status" value="1"/>
</dbReference>
<proteinExistence type="predicted"/>
<dbReference type="AlphaFoldDB" id="A0A1V8STH4"/>
<dbReference type="InterPro" id="IPR029033">
    <property type="entry name" value="His_PPase_superfam"/>
</dbReference>
<accession>A0A1V8STH4</accession>
<dbReference type="EMBL" id="NAJO01000028">
    <property type="protein sequence ID" value="OQO02308.1"/>
    <property type="molecule type" value="Genomic_DNA"/>
</dbReference>
<dbReference type="STRING" id="1507870.A0A1V8STH4"/>
<dbReference type="Pfam" id="PF00300">
    <property type="entry name" value="His_Phos_1"/>
    <property type="match status" value="1"/>
</dbReference>